<organism evidence="2">
    <name type="scientific">Anopheles darlingi</name>
    <name type="common">Mosquito</name>
    <dbReference type="NCBI Taxonomy" id="43151"/>
    <lineage>
        <taxon>Eukaryota</taxon>
        <taxon>Metazoa</taxon>
        <taxon>Ecdysozoa</taxon>
        <taxon>Arthropoda</taxon>
        <taxon>Hexapoda</taxon>
        <taxon>Insecta</taxon>
        <taxon>Pterygota</taxon>
        <taxon>Neoptera</taxon>
        <taxon>Endopterygota</taxon>
        <taxon>Diptera</taxon>
        <taxon>Nematocera</taxon>
        <taxon>Culicoidea</taxon>
        <taxon>Culicidae</taxon>
        <taxon>Anophelinae</taxon>
        <taxon>Anopheles</taxon>
    </lineage>
</organism>
<protein>
    <submittedName>
        <fullName evidence="2">Putative secreted protein</fullName>
    </submittedName>
</protein>
<evidence type="ECO:0000256" key="1">
    <source>
        <dbReference type="SAM" id="SignalP"/>
    </source>
</evidence>
<feature type="signal peptide" evidence="1">
    <location>
        <begin position="1"/>
        <end position="19"/>
    </location>
</feature>
<feature type="chain" id="PRO_5014844106" evidence="1">
    <location>
        <begin position="20"/>
        <end position="90"/>
    </location>
</feature>
<proteinExistence type="predicted"/>
<dbReference type="AlphaFoldDB" id="A0A2M4DG60"/>
<accession>A0A2M4DG60</accession>
<keyword evidence="1" id="KW-0732">Signal</keyword>
<name>A0A2M4DG60_ANODA</name>
<reference evidence="2" key="1">
    <citation type="submission" date="2018-01" db="EMBL/GenBank/DDBJ databases">
        <title>An insight into the sialome of Amazonian anophelines.</title>
        <authorList>
            <person name="Ribeiro J.M."/>
            <person name="Scarpassa V."/>
            <person name="Calvo E."/>
        </authorList>
    </citation>
    <scope>NUCLEOTIDE SEQUENCE</scope>
</reference>
<evidence type="ECO:0000313" key="2">
    <source>
        <dbReference type="EMBL" id="MBW76564.1"/>
    </source>
</evidence>
<sequence>MTAVVVLVRPLWLEPPSLAAVAVYAADSPGRRYLASAASSVLHAVRPTVIVADAAPELEEPAERHVVTSREYVVVADDAADDAAAAGGGA</sequence>
<dbReference type="EMBL" id="GGFL01012386">
    <property type="protein sequence ID" value="MBW76564.1"/>
    <property type="molecule type" value="Transcribed_RNA"/>
</dbReference>